<name>A0A291HN85_9GAMM</name>
<dbReference type="Proteomes" id="UP000217763">
    <property type="component" value="Chromosome"/>
</dbReference>
<dbReference type="EMBL" id="CP012621">
    <property type="protein sequence ID" value="ATG73640.1"/>
    <property type="molecule type" value="Genomic_DNA"/>
</dbReference>
<organism evidence="2 3">
    <name type="scientific">Zobellella denitrificans</name>
    <dbReference type="NCBI Taxonomy" id="347534"/>
    <lineage>
        <taxon>Bacteria</taxon>
        <taxon>Pseudomonadati</taxon>
        <taxon>Pseudomonadota</taxon>
        <taxon>Gammaproteobacteria</taxon>
        <taxon>Aeromonadales</taxon>
        <taxon>Aeromonadaceae</taxon>
        <taxon>Zobellella</taxon>
    </lineage>
</organism>
<dbReference type="Pfam" id="PF06252">
    <property type="entry name" value="GemA"/>
    <property type="match status" value="1"/>
</dbReference>
<keyword evidence="3" id="KW-1185">Reference proteome</keyword>
<protein>
    <recommendedName>
        <fullName evidence="4">GemA protein</fullName>
    </recommendedName>
</protein>
<evidence type="ECO:0000313" key="2">
    <source>
        <dbReference type="EMBL" id="ATG73640.1"/>
    </source>
</evidence>
<evidence type="ECO:0000256" key="1">
    <source>
        <dbReference type="SAM" id="MobiDB-lite"/>
    </source>
</evidence>
<feature type="compositionally biased region" description="Basic residues" evidence="1">
    <location>
        <begin position="67"/>
        <end position="77"/>
    </location>
</feature>
<sequence>MNTPAKGRTEKDQRTRELAAIHAARRDLALDDESYRDLLWSITGQRSAADLNARQRRAVLDQMRRLGAKQRPRKRVAQHPGRPHNLDSVAQLQKIEAQLADMRLPWSYADAIARQQCGIERVAWLKEPQHLQAVIAALHVEQKKRGMLAQLREILARDGITEQQLTEKFKLKEGWQRRRVTLNRLINLLM</sequence>
<feature type="region of interest" description="Disordered" evidence="1">
    <location>
        <begin position="67"/>
        <end position="86"/>
    </location>
</feature>
<evidence type="ECO:0000313" key="3">
    <source>
        <dbReference type="Proteomes" id="UP000217763"/>
    </source>
</evidence>
<dbReference type="AlphaFoldDB" id="A0A291HN85"/>
<evidence type="ECO:0008006" key="4">
    <source>
        <dbReference type="Google" id="ProtNLM"/>
    </source>
</evidence>
<dbReference type="RefSeq" id="WP_157772169.1">
    <property type="nucleotide sequence ID" value="NZ_CP012621.1"/>
</dbReference>
<dbReference type="InterPro" id="IPR009363">
    <property type="entry name" value="Phage_Mu_Gp16"/>
</dbReference>
<gene>
    <name evidence="2" type="ORF">AN401_07030</name>
</gene>
<proteinExistence type="predicted"/>
<accession>A0A291HN85</accession>
<reference evidence="3" key="1">
    <citation type="submission" date="2015-09" db="EMBL/GenBank/DDBJ databases">
        <authorList>
            <person name="Shao Z."/>
            <person name="Wang L."/>
        </authorList>
    </citation>
    <scope>NUCLEOTIDE SEQUENCE [LARGE SCALE GENOMIC DNA]</scope>
    <source>
        <strain evidence="3">F13-1</strain>
    </source>
</reference>
<dbReference type="KEGG" id="zdf:AN401_07030"/>